<reference evidence="1" key="1">
    <citation type="submission" date="2019-10" db="EMBL/GenBank/DDBJ databases">
        <authorList>
            <consortium name="DOE Joint Genome Institute"/>
            <person name="Kuo A."/>
            <person name="Miyauchi S."/>
            <person name="Kiss E."/>
            <person name="Drula E."/>
            <person name="Kohler A."/>
            <person name="Sanchez-Garcia M."/>
            <person name="Andreopoulos B."/>
            <person name="Barry K.W."/>
            <person name="Bonito G."/>
            <person name="Buee M."/>
            <person name="Carver A."/>
            <person name="Chen C."/>
            <person name="Cichocki N."/>
            <person name="Clum A."/>
            <person name="Culley D."/>
            <person name="Crous P.W."/>
            <person name="Fauchery L."/>
            <person name="Girlanda M."/>
            <person name="Hayes R."/>
            <person name="Keri Z."/>
            <person name="Labutti K."/>
            <person name="Lipzen A."/>
            <person name="Lombard V."/>
            <person name="Magnuson J."/>
            <person name="Maillard F."/>
            <person name="Morin E."/>
            <person name="Murat C."/>
            <person name="Nolan M."/>
            <person name="Ohm R."/>
            <person name="Pangilinan J."/>
            <person name="Pereira M."/>
            <person name="Perotto S."/>
            <person name="Peter M."/>
            <person name="Riley R."/>
            <person name="Sitrit Y."/>
            <person name="Stielow B."/>
            <person name="Szollosi G."/>
            <person name="Zifcakova L."/>
            <person name="Stursova M."/>
            <person name="Spatafora J.W."/>
            <person name="Tedersoo L."/>
            <person name="Vaario L.-M."/>
            <person name="Yamada A."/>
            <person name="Yan M."/>
            <person name="Wang P."/>
            <person name="Xu J."/>
            <person name="Bruns T."/>
            <person name="Baldrian P."/>
            <person name="Vilgalys R."/>
            <person name="Henrissat B."/>
            <person name="Grigoriev I.V."/>
            <person name="Hibbett D."/>
            <person name="Nagy L.G."/>
            <person name="Martin F.M."/>
        </authorList>
    </citation>
    <scope>NUCLEOTIDE SEQUENCE</scope>
    <source>
        <strain evidence="1">P2</strain>
    </source>
</reference>
<dbReference type="EMBL" id="MU117969">
    <property type="protein sequence ID" value="KAF9652436.1"/>
    <property type="molecule type" value="Genomic_DNA"/>
</dbReference>
<comment type="caution">
    <text evidence="1">The sequence shown here is derived from an EMBL/GenBank/DDBJ whole genome shotgun (WGS) entry which is preliminary data.</text>
</comment>
<gene>
    <name evidence="1" type="ORF">BDM02DRAFT_2975168</name>
</gene>
<accession>A0ACB6ZSN3</accession>
<protein>
    <submittedName>
        <fullName evidence="1">Uncharacterized protein</fullName>
    </submittedName>
</protein>
<organism evidence="1 2">
    <name type="scientific">Thelephora ganbajun</name>
    <name type="common">Ganba fungus</name>
    <dbReference type="NCBI Taxonomy" id="370292"/>
    <lineage>
        <taxon>Eukaryota</taxon>
        <taxon>Fungi</taxon>
        <taxon>Dikarya</taxon>
        <taxon>Basidiomycota</taxon>
        <taxon>Agaricomycotina</taxon>
        <taxon>Agaricomycetes</taxon>
        <taxon>Thelephorales</taxon>
        <taxon>Thelephoraceae</taxon>
        <taxon>Thelephora</taxon>
    </lineage>
</organism>
<dbReference type="Proteomes" id="UP000886501">
    <property type="component" value="Unassembled WGS sequence"/>
</dbReference>
<keyword evidence="2" id="KW-1185">Reference proteome</keyword>
<proteinExistence type="predicted"/>
<evidence type="ECO:0000313" key="2">
    <source>
        <dbReference type="Proteomes" id="UP000886501"/>
    </source>
</evidence>
<name>A0ACB6ZSN3_THEGA</name>
<reference evidence="1" key="2">
    <citation type="journal article" date="2020" name="Nat. Commun.">
        <title>Large-scale genome sequencing of mycorrhizal fungi provides insights into the early evolution of symbiotic traits.</title>
        <authorList>
            <person name="Miyauchi S."/>
            <person name="Kiss E."/>
            <person name="Kuo A."/>
            <person name="Drula E."/>
            <person name="Kohler A."/>
            <person name="Sanchez-Garcia M."/>
            <person name="Morin E."/>
            <person name="Andreopoulos B."/>
            <person name="Barry K.W."/>
            <person name="Bonito G."/>
            <person name="Buee M."/>
            <person name="Carver A."/>
            <person name="Chen C."/>
            <person name="Cichocki N."/>
            <person name="Clum A."/>
            <person name="Culley D."/>
            <person name="Crous P.W."/>
            <person name="Fauchery L."/>
            <person name="Girlanda M."/>
            <person name="Hayes R.D."/>
            <person name="Keri Z."/>
            <person name="LaButti K."/>
            <person name="Lipzen A."/>
            <person name="Lombard V."/>
            <person name="Magnuson J."/>
            <person name="Maillard F."/>
            <person name="Murat C."/>
            <person name="Nolan M."/>
            <person name="Ohm R.A."/>
            <person name="Pangilinan J."/>
            <person name="Pereira M.F."/>
            <person name="Perotto S."/>
            <person name="Peter M."/>
            <person name="Pfister S."/>
            <person name="Riley R."/>
            <person name="Sitrit Y."/>
            <person name="Stielow J.B."/>
            <person name="Szollosi G."/>
            <person name="Zifcakova L."/>
            <person name="Stursova M."/>
            <person name="Spatafora J.W."/>
            <person name="Tedersoo L."/>
            <person name="Vaario L.M."/>
            <person name="Yamada A."/>
            <person name="Yan M."/>
            <person name="Wang P."/>
            <person name="Xu J."/>
            <person name="Bruns T."/>
            <person name="Baldrian P."/>
            <person name="Vilgalys R."/>
            <person name="Dunand C."/>
            <person name="Henrissat B."/>
            <person name="Grigoriev I.V."/>
            <person name="Hibbett D."/>
            <person name="Nagy L.G."/>
            <person name="Martin F.M."/>
        </authorList>
    </citation>
    <scope>NUCLEOTIDE SEQUENCE</scope>
    <source>
        <strain evidence="1">P2</strain>
    </source>
</reference>
<evidence type="ECO:0000313" key="1">
    <source>
        <dbReference type="EMBL" id="KAF9652436.1"/>
    </source>
</evidence>
<sequence>MLLPVSLVSVPPKVEDYCTEFTSDHSVPPLDLTPDHEHATKIVHPHRLSISSAGTIPSPVSPTFPQSSQDELDDCWNLIPYNVPWGNNYHNYEYGTLPGPEGACVFLRSPTPVKNQRTSQACKKCRERKAKCSGTRPSCERCLARGHTCVYVDDPKRIGRSTSSISLCRRPQHIQPISVSRRTSSQSIAAESPLDDANCSSPCSPIIGLLPLDPDSEPEFSAAFELNHEAPYDGEFSSVIQLPETQYVLSIQSAPLDQSINPPPASVLSPQPMRCSQLGPLLSISVPGSDEAISWGCTTPILSPENSDTTAPLTYKPTASLAQFSILNLTRLPWHCQWVAPLVRALIRYTR</sequence>